<feature type="transmembrane region" description="Helical" evidence="2">
    <location>
        <begin position="171"/>
        <end position="192"/>
    </location>
</feature>
<dbReference type="EMBL" id="BJUK01000045">
    <property type="protein sequence ID" value="GEK48711.1"/>
    <property type="molecule type" value="Genomic_DNA"/>
</dbReference>
<evidence type="ECO:0000256" key="2">
    <source>
        <dbReference type="SAM" id="Phobius"/>
    </source>
</evidence>
<keyword evidence="2" id="KW-1133">Transmembrane helix</keyword>
<keyword evidence="2" id="KW-0472">Membrane</keyword>
<dbReference type="Proteomes" id="UP000321275">
    <property type="component" value="Unassembled WGS sequence"/>
</dbReference>
<gene>
    <name evidence="3" type="ORF">HPA02_29940</name>
</gene>
<feature type="transmembrane region" description="Helical" evidence="2">
    <location>
        <begin position="378"/>
        <end position="398"/>
    </location>
</feature>
<evidence type="ECO:0000313" key="3">
    <source>
        <dbReference type="EMBL" id="GEK48711.1"/>
    </source>
</evidence>
<reference evidence="3 4" key="1">
    <citation type="submission" date="2019-07" db="EMBL/GenBank/DDBJ databases">
        <title>Whole genome shotgun sequence of Halomonas pacifica NBRC 102220.</title>
        <authorList>
            <person name="Hosoyama A."/>
            <person name="Uohara A."/>
            <person name="Ohji S."/>
            <person name="Ichikawa N."/>
        </authorList>
    </citation>
    <scope>NUCLEOTIDE SEQUENCE [LARGE SCALE GENOMIC DNA]</scope>
    <source>
        <strain evidence="3 4">NBRC 102220</strain>
    </source>
</reference>
<feature type="transmembrane region" description="Helical" evidence="2">
    <location>
        <begin position="410"/>
        <end position="432"/>
    </location>
</feature>
<feature type="transmembrane region" description="Helical" evidence="2">
    <location>
        <begin position="111"/>
        <end position="129"/>
    </location>
</feature>
<feature type="transmembrane region" description="Helical" evidence="2">
    <location>
        <begin position="309"/>
        <end position="334"/>
    </location>
</feature>
<comment type="caution">
    <text evidence="3">The sequence shown here is derived from an EMBL/GenBank/DDBJ whole genome shotgun (WGS) entry which is preliminary data.</text>
</comment>
<name>A0A510XCD4_9GAMM</name>
<feature type="compositionally biased region" description="Acidic residues" evidence="1">
    <location>
        <begin position="445"/>
        <end position="455"/>
    </location>
</feature>
<feature type="transmembrane region" description="Helical" evidence="2">
    <location>
        <begin position="253"/>
        <end position="276"/>
    </location>
</feature>
<feature type="transmembrane region" description="Helical" evidence="2">
    <location>
        <begin position="88"/>
        <end position="105"/>
    </location>
</feature>
<keyword evidence="4" id="KW-1185">Reference proteome</keyword>
<feature type="transmembrane region" description="Helical" evidence="2">
    <location>
        <begin position="141"/>
        <end position="159"/>
    </location>
</feature>
<evidence type="ECO:0000256" key="1">
    <source>
        <dbReference type="SAM" id="MobiDB-lite"/>
    </source>
</evidence>
<feature type="region of interest" description="Disordered" evidence="1">
    <location>
        <begin position="444"/>
        <end position="471"/>
    </location>
</feature>
<dbReference type="AlphaFoldDB" id="A0A510XCD4"/>
<protein>
    <submittedName>
        <fullName evidence="3">Permease</fullName>
    </submittedName>
</protein>
<organism evidence="3 4">
    <name type="scientific">Bisbaumannia pacifica</name>
    <dbReference type="NCBI Taxonomy" id="77098"/>
    <lineage>
        <taxon>Bacteria</taxon>
        <taxon>Pseudomonadati</taxon>
        <taxon>Pseudomonadota</taxon>
        <taxon>Gammaproteobacteria</taxon>
        <taxon>Oceanospirillales</taxon>
        <taxon>Halomonadaceae</taxon>
        <taxon>Bisbaumannia</taxon>
    </lineage>
</organism>
<feature type="transmembrane region" description="Helical" evidence="2">
    <location>
        <begin position="199"/>
        <end position="219"/>
    </location>
</feature>
<feature type="transmembrane region" description="Helical" evidence="2">
    <location>
        <begin position="63"/>
        <end position="81"/>
    </location>
</feature>
<sequence length="471" mass="50717">MPSQRPHGAVHPGIKWGRFTLRIPGIHVDLTPSTQFQGGLLLLATGGATAPLLMQYFGVSFEIAWTVMLVMFFWVFAQTFLFGDVYSAGGIAAGLPLTIIFLNDFSPGPEAIRAMIAVTLVVSFLFLFFGITRLGERFNRLVPATLKAGIIMGAAVAAFQSELDRLERMPFTLLTAWVVVLALMFSAPFARLPNSRLKMLVGANALLVAFMAAGVVGLISGELRFDIEWGLFVPPLRETLDTLAPWSVGLPSWGVIASAIPIGVMIYILAFGDLLVADTLLKGADKARSDEKLDIDHTRSHYVLAIRNLAQLVTAGPLVMLHGPIWTGVQVFLIERYKQGRTVMDSLFTGTTNFYLLAIPLGMLMPVLGLIMPMLPVALSVTIVLTGFACAYVAMAMVQGNIERGLVLTIGMLTAVMGPAWGIGAGILLYFLMLGRGGERAAEPVAEEDVTESLEGEASYTPPNAAEGERA</sequence>
<keyword evidence="2" id="KW-0812">Transmembrane</keyword>
<dbReference type="RefSeq" id="WP_186810003.1">
    <property type="nucleotide sequence ID" value="NZ_BJUK01000045.1"/>
</dbReference>
<evidence type="ECO:0000313" key="4">
    <source>
        <dbReference type="Proteomes" id="UP000321275"/>
    </source>
</evidence>
<accession>A0A510XCD4</accession>
<proteinExistence type="predicted"/>
<feature type="transmembrane region" description="Helical" evidence="2">
    <location>
        <begin position="354"/>
        <end position="371"/>
    </location>
</feature>